<name>A0AAW1U651_9CUCU</name>
<comment type="caution">
    <text evidence="5">Lacks conserved residue(s) required for the propagation of feature annotation.</text>
</comment>
<keyword evidence="7" id="KW-0812">Transmembrane</keyword>
<feature type="region of interest" description="Disordered" evidence="6">
    <location>
        <begin position="480"/>
        <end position="525"/>
    </location>
</feature>
<dbReference type="EMBL" id="JARQZJ010000034">
    <property type="protein sequence ID" value="KAK9875615.1"/>
    <property type="molecule type" value="Genomic_DNA"/>
</dbReference>
<dbReference type="Pfam" id="PF00084">
    <property type="entry name" value="Sushi"/>
    <property type="match status" value="3"/>
</dbReference>
<evidence type="ECO:0000256" key="2">
    <source>
        <dbReference type="ARBA" id="ARBA00022659"/>
    </source>
</evidence>
<dbReference type="Proteomes" id="UP001431783">
    <property type="component" value="Unassembled WGS sequence"/>
</dbReference>
<accession>A0AAW1U651</accession>
<evidence type="ECO:0000256" key="5">
    <source>
        <dbReference type="PROSITE-ProRule" id="PRU00302"/>
    </source>
</evidence>
<proteinExistence type="predicted"/>
<feature type="compositionally biased region" description="Polar residues" evidence="6">
    <location>
        <begin position="509"/>
        <end position="525"/>
    </location>
</feature>
<evidence type="ECO:0000256" key="7">
    <source>
        <dbReference type="SAM" id="Phobius"/>
    </source>
</evidence>
<dbReference type="AlphaFoldDB" id="A0AAW1U651"/>
<gene>
    <name evidence="9" type="ORF">WA026_009413</name>
</gene>
<dbReference type="InterPro" id="IPR051503">
    <property type="entry name" value="ComplSys_Reg/VirEntry_Med"/>
</dbReference>
<dbReference type="PANTHER" id="PTHR45785:SF2">
    <property type="entry name" value="COMPLEMENT FACTOR H-RELATED"/>
    <property type="match status" value="1"/>
</dbReference>
<dbReference type="PROSITE" id="PS50923">
    <property type="entry name" value="SUSHI"/>
    <property type="match status" value="3"/>
</dbReference>
<feature type="transmembrane region" description="Helical" evidence="7">
    <location>
        <begin position="385"/>
        <end position="408"/>
    </location>
</feature>
<protein>
    <recommendedName>
        <fullName evidence="8">Sushi domain-containing protein</fullName>
    </recommendedName>
</protein>
<comment type="caution">
    <text evidence="9">The sequence shown here is derived from an EMBL/GenBank/DDBJ whole genome shotgun (WGS) entry which is preliminary data.</text>
</comment>
<dbReference type="SMART" id="SM00032">
    <property type="entry name" value="CCP"/>
    <property type="match status" value="5"/>
</dbReference>
<organism evidence="9 10">
    <name type="scientific">Henosepilachna vigintioctopunctata</name>
    <dbReference type="NCBI Taxonomy" id="420089"/>
    <lineage>
        <taxon>Eukaryota</taxon>
        <taxon>Metazoa</taxon>
        <taxon>Ecdysozoa</taxon>
        <taxon>Arthropoda</taxon>
        <taxon>Hexapoda</taxon>
        <taxon>Insecta</taxon>
        <taxon>Pterygota</taxon>
        <taxon>Neoptera</taxon>
        <taxon>Endopterygota</taxon>
        <taxon>Coleoptera</taxon>
        <taxon>Polyphaga</taxon>
        <taxon>Cucujiformia</taxon>
        <taxon>Coccinelloidea</taxon>
        <taxon>Coccinellidae</taxon>
        <taxon>Epilachninae</taxon>
        <taxon>Epilachnini</taxon>
        <taxon>Henosepilachna</taxon>
    </lineage>
</organism>
<keyword evidence="3" id="KW-0732">Signal</keyword>
<evidence type="ECO:0000256" key="6">
    <source>
        <dbReference type="SAM" id="MobiDB-lite"/>
    </source>
</evidence>
<keyword evidence="4" id="KW-1015">Disulfide bond</keyword>
<evidence type="ECO:0000313" key="10">
    <source>
        <dbReference type="Proteomes" id="UP001431783"/>
    </source>
</evidence>
<evidence type="ECO:0000313" key="9">
    <source>
        <dbReference type="EMBL" id="KAK9875615.1"/>
    </source>
</evidence>
<dbReference type="CDD" id="cd00033">
    <property type="entry name" value="CCP"/>
    <property type="match status" value="3"/>
</dbReference>
<dbReference type="InterPro" id="IPR035976">
    <property type="entry name" value="Sushi/SCR/CCP_sf"/>
</dbReference>
<keyword evidence="10" id="KW-1185">Reference proteome</keyword>
<evidence type="ECO:0000256" key="1">
    <source>
        <dbReference type="ARBA" id="ARBA00004328"/>
    </source>
</evidence>
<dbReference type="SUPFAM" id="SSF57535">
    <property type="entry name" value="Complement control module/SCR domain"/>
    <property type="match status" value="3"/>
</dbReference>
<keyword evidence="2 5" id="KW-0768">Sushi</keyword>
<evidence type="ECO:0000256" key="4">
    <source>
        <dbReference type="ARBA" id="ARBA00023157"/>
    </source>
</evidence>
<dbReference type="PANTHER" id="PTHR45785">
    <property type="entry name" value="COMPLEMENT FACTOR H-RELATED"/>
    <property type="match status" value="1"/>
</dbReference>
<dbReference type="InterPro" id="IPR000436">
    <property type="entry name" value="Sushi_SCR_CCP_dom"/>
</dbReference>
<comment type="subcellular location">
    <subcellularLocation>
        <location evidence="1">Virion</location>
    </subcellularLocation>
</comment>
<reference evidence="9 10" key="1">
    <citation type="submission" date="2023-03" db="EMBL/GenBank/DDBJ databases">
        <title>Genome insight into feeding habits of ladybird beetles.</title>
        <authorList>
            <person name="Li H.-S."/>
            <person name="Huang Y.-H."/>
            <person name="Pang H."/>
        </authorList>
    </citation>
    <scope>NUCLEOTIDE SEQUENCE [LARGE SCALE GENOMIC DNA]</scope>
    <source>
        <strain evidence="9">SYSU_2023b</strain>
        <tissue evidence="9">Whole body</tissue>
    </source>
</reference>
<feature type="domain" description="Sushi" evidence="8">
    <location>
        <begin position="87"/>
        <end position="152"/>
    </location>
</feature>
<keyword evidence="7" id="KW-0472">Membrane</keyword>
<dbReference type="Gene3D" id="2.10.70.10">
    <property type="entry name" value="Complement Module, domain 1"/>
    <property type="match status" value="3"/>
</dbReference>
<sequence>MVYHARFVYPHLVITINIISLSYTSGELFLNLTDDSFIDCDRIIENVALDINGQNARVICLGSYDVDESENVKCINGKWVPKPSCIPRCSSPPKLDNGNLTIQGIIDVQGKYNKGALATYTCHEGFQLLPVESNLRVCEKGIWTGAPGKCIIQSLHNNIVSGCSRPADVMNGYFVYERNDLMYPFGIGQRLHYSCKAGYILEGNSVQLCLENGLWSPKIQPVCWKPQIDPVEDLPCGRSPDVPFSSTLVVEGKKTAHSASPGTVIEINCRPVIRNFERVDLCKPTRLNCSGGKWNGVPPVCGSTRRCSLPPTVPHAKISVLAGCKTSAGFSVKSEVSYQCTTDYFLEGNGALTCSEDGFWYPTIPPNCLRVETSYYEDLNSLNSFMVSMATGAGVLSLLLVICLLVLFRRKRQLERALSVSPTEQRQDMGDHAILLHQPDRLALIAFADGIQGQRNIPPTYDEATRDRVPTYASSVRLQRPHWQPISSRRNRNSPNPDLVHLGRHGSFVSHTPSTRSTGDSMGSTDTMAVSENSTNVTLDTASSYSGSQAPSCRAHCGSLASFDTNSVIITDDVPLLEENEIEDIPVCDAISLVLENPSLSDSASHKLSTASAEFS</sequence>
<feature type="domain" description="Sushi" evidence="8">
    <location>
        <begin position="305"/>
        <end position="370"/>
    </location>
</feature>
<feature type="compositionally biased region" description="Polar residues" evidence="6">
    <location>
        <begin position="485"/>
        <end position="496"/>
    </location>
</feature>
<evidence type="ECO:0000256" key="3">
    <source>
        <dbReference type="ARBA" id="ARBA00022729"/>
    </source>
</evidence>
<keyword evidence="7" id="KW-1133">Transmembrane helix</keyword>
<evidence type="ECO:0000259" key="8">
    <source>
        <dbReference type="PROSITE" id="PS50923"/>
    </source>
</evidence>
<feature type="domain" description="Sushi" evidence="8">
    <location>
        <begin position="161"/>
        <end position="225"/>
    </location>
</feature>